<proteinExistence type="predicted"/>
<dbReference type="RefSeq" id="WP_279252392.1">
    <property type="nucleotide sequence ID" value="NZ_SHNP01000002.1"/>
</dbReference>
<dbReference type="Gene3D" id="2.150.10.10">
    <property type="entry name" value="Serralysin-like metalloprotease, C-terminal"/>
    <property type="match status" value="6"/>
</dbReference>
<dbReference type="InterPro" id="IPR018511">
    <property type="entry name" value="Hemolysin-typ_Ca-bd_CS"/>
</dbReference>
<dbReference type="SUPFAM" id="SSF51120">
    <property type="entry name" value="beta-Roll"/>
    <property type="match status" value="5"/>
</dbReference>
<sequence>MNKPVCITQTREQLLQRLSTRRPLYQAIKENLPNSKALHAELMEPRVLLSADLVAAAAAVDEGLEQVGDLLDQFFDDDLLNADVPLLVLPSDSGEGVDAATLADLMSLDINLVGDDSLVDEAGERVYSEGLEDALQAADTVDKDGGAGPDGKVSLGEFFDAFFEDELKEAYSSGQSDTEQALGNAIAAIDDSALITELAGLGFDLDIGVAAQPVPPVGIDADSDNAVRFELDVSLSVTRDVDVDLGTGFESLGVTFNLDSDLRSQTITTLDFDLVVGADSVVYAVEDSDPDTEGDQPTPASADFYLELDDLNAETVVNPLGLTNTITAEDVQIGFLGVAATGSISLRAGVEFDAKFPDTKLRVADLTPVEFATNFAGQEASATNALSGSFLFSVDDQFFDYVNLLDIALVLVDPFGAVVDGDRFDLAVTVGDQAYLDELSSFNRLDPASFLTILGKVASAAEGVSDNEAVSGFDIPFTSTTVGDVLDFVDLVQDKLLYSDELGLTDEEVEANPDQPDPGERLLDRNGRPTFKTIQELSVELADILASNTPLNYDKDEKELTLDLSFDKSVTAFDVPLDFNLDLGPLGDISNGSGSLQLRGSAGLGLTLGIDLGAVPTSDLLQTDTPLVGGNTSVDIENQELAAITGGTISDFTLDSETDLAGTATFTITLAGTVNKDGSYSIEVADLGRTNMTDLIADINDGLNSEGISLYVQAVSNGDGWYDLRLSGPAADGDDTFTVSAANSVAQSGLGLDSTAISGTLDNPRSGPFTKDEPLVATKNSEGGENITLTISGVDLVVKKVDLGTNSNILLLVNDLNKAIEGTALDGKVEISSSGRSLVVSTIDPGFTNLTVAENHPLGFYGDGDAIEEASEESSGNLNDFIITTTDGGEYGVSLSAATDIEGVIDAVAAATSNKVTLTIDPDSGDRLVLTQAETVTAVGLNLFSVAPTNGSRAAVQLGIVGVDGTIGKSDDETPVDEVKGADGVITGSIIAGPSLADRVFLEDAQLRGSVDLTASNVSAVGSFGFVDVSLAGDGGIEAGFTVGLKNPDDQSNKFTLAQLQNFFFGESKPTLATVTNAIDPSFTVNGEIDVTLGVETGVPGIDTLAAGLAANPIIVTLESLPNPENANLPSLSVNTDYSGLSNLTIGKFTDIGFSEILDGIILATDFLSGLEEFEFLNEPIPLVNASVTDFLSLADKLDAAVQSNSDNPSGSLQELESGLKSAFGIAPEDTDSLQLSVIDVPSEGDAIRIDLELDLGFSEYVGIDLDIADAIAAAGLPDLLAGASLAGSAGLAADGSVTLSLAFGVGLTKGSLVSGTEEAGNAVYDGNLGDVYVFGGKDANNEYNSGIDGDLSLVGTELNFRGAIGPAGIFVKDGEASAFANFGAGLKENYVVGSPVSTDLFDIELDADLYAVLPVSFPTEGSTPKPVTISAGATQQLELGNGGEFINPEIDLLAGTADIAVDGLDTLLSGFNPADQGLLDNILLVVDGVDLFLSGLQDVLDGEVGGMTLPLVGDSLADGTQFIADFRENFVDNFREGVQGFANPDEESIVDTLLTDLLAQIFPDLVVDENTVIESTNANDGGELEDLYIQWDVNFGDQYTVESGIGLDLGLEDLGLALETEGSVGLTIDWALDLGFGLSRSEGAYLDLEGQELSFGVDVDSNAGITGTLFFLQLAAQEGVQNTDFTGLSADFFIDVGSSKWPESTDPTSYRVGFSDLGSLDFEVSVLADALVDLDLTLRIDGADSLPEIKSGFELVWALDDGTGNPVPLSDISGDTLKAGLQNVGFKNVRLDAGSFLDEFLSPVLSEIQEVTGPIEDIVDFITAPLPVISDLGPSISLLDIAEAIAPQQLGFIESIDDLLSVINSIPTDAGGLEIPFGDFAIFDRTAGDANGGGDFDLGELANNKKDVAPTTTAPLPEAESNPNSTKGKAAGFLEGLKSNGSLQFPFLSDPSQVFGLLTGGDIDLFEFVLKPLGVEFEYSQFFPIIGPLGASISGSFSAVAKLAFGFDTSGINQFAETGFSDPGLIFNGFYLDDYYGTDAEVPELELDLALAAAAELNLGVAKGGVSGGVYANVQFDLNDPNLDSKVRVEELLGNVIAQAEAGGLASLLAPLAVFDVSGDVYAQLKAFLEVDVFLFSISFEEDITPPITIFEFDIPFTRPVQLATEFTGASGQSVVQSAAPQAAALTVGASAAAPAPTGTVLQLSVGELADLRLNGDITDGNDDVTITESGGDLTVTVRKDGNLVGTSTYAGIPDTILVRLGDGNDSFDASGVTSDIDFQIYGGSGNDTIILGTGSGAVSYVEGGVGDDLIVGTGGEDILIGEAGNDVIFGQGGADVISGDALEISETATLRADSNDTTDGNDWIAGGTDADIIFGAGGVDTILGDAMWSDVAESEVLATIRASAIDGFVERDGTDLIIGDGGLVDLAMLTSNPDTAVSLTSSGAGSADTIRAGGFADRVYGGKGDDNIRGGSGNDTIYGEDGRNTIYGGANDDTIYGGDLRDELYGDGGEDWIYGEGGDDYIQGDDDGDKLFGGFGADEILGNAGNDSLRGGGEGDQLFGGAGNDYLDGDFGDDVLFGDTDGRLGVTLLPEDFGNDELVSTYGTDILDGQAGSDDYVVNFIGGTADRLVTTFDSGNAATGPDNLTINGSVSVSYDDTGLIRSEVFRGEPGPDDGESRGPQVGDDNFLLRANPNRTDGLAFVALLGKDAALAAANQALADAQEALDSGDSTASQAKVDTARELAQQLAAADSGDDYPIERVDYTASMETLIINSGFGRDYFALDDNRASTTINGGSGNDVFQIGQMFNLARTNLPTEGNIQEHPNPNAPANYDTSETDIFATIETTRGFLSNGITEATTINGGDDNDSFVVFHNKAVLSLNGDDGNDEFTVRAFALSGSQETFQERTDISGGTDADLVQYAVNAPVDIDGGDGEDTVRVIGTEFGDDFIVAKDGVFGVGVNVTYTNVEGLTIDGGAGNDRFFIQGTNAGTTTTVVGGLGSDSFNVAGDPPPIISNDLLGHSGTISHTIETAGETYEEVRVRDVVANVADSNEPGIVITPADELPRVIQSDGITSIATYQVVLTQAPKTDEEVIVTAVAPRVTNDDDSETPLIQFVGPDGELTDSIQIVFDGSDWNEAKIVSFTSSAEVDLATDESRLGNLVHSVKTERISAAGDPEEFVISGLVASDSNEPPIITLDETTLSADLPDDGSLIGATIKVLDGLGEGQTRGIGAYEGGGVIALTTSWNIVPDNTAEVEIRLVGGEIITGDIVSAENRTTLTSSVDLPFTNGNAGGDLRGSTVEIISGTGAGQERLVMSSTATGLTLNKPWTTELDETSVFQVQSYSAVKAPALEVRVDGGSDLPLPVEANNTPSPGIRITESNGSTNVIEPTSQPIASEISTDSYDVVLTEQPDANVKVYVQPEETITTRGQVFYKEIQVEVGGGDLLDEGDGKGKYLLFTPENYADPQTVVVSGLADEVVDGGDTKVFPSIPRVLSDLQGDLILQGAGESDIAIGSLGDPLMLPLENNTPPAFGDVVYAADTSSVVVSKADVDFALTNLGLADKSVLYVQQYTFEITEGAARGQAVIIENIVDDPSNSENYLITFDDVAEWDEGELPDATSRFTFSTTNPNLLVSESEQVDIVTIFNNESVTNDRGTLTEDNFSLTLGGADDDADGSEVTANITYQAMENITVNLGRGDDQLTVEGTHTRLLDLEDDQSGGYQTVTFVNAGPGNDEIDIDGIDSFLAVKGETGDDTIDASDSESANALIAFGDEGKDTIQGGAGNDILFGDLGRIDYFEDELNANSQLVTRVGLEFDFDNMFAKPESASDPLQVPADQTDGITRDAKLIVTRDAAVGDVDNISGNGGDDIIIAGTGADEVDGGSESDLILGDNARITLLDQGGNLSELNKSLAEGETRLYSDNSGASADELEPNVQRLEPYPENLGTFDRLNLILINHKSDTSEVLYGNDVLFGGADNDFIFGQLGADTIRGEGNGSDTGEDYIEGNGGNDTIYGDKGQDVLIGGSSDLFGLSSEERIDGSDLIYGGTGNKAVYNEVNGATKAGDADLILGDNARVATLPGLEFNYNSELKVRVYTLLDYLPGVDNSAEGLGGADELHGELGNDTIHGMIGNDVLFGESQDDNLIGGVGYDRIYGGSGVDGILGDDGLIQVSRNGTAEPLNGVDEATSQQVIRTKGKFVGAVVNPNGEIHKAAELHAWDVGGNDVIYGGLGDDFIHGGSGDDAISGAEALEIHYHSQPQDPTDDTPVADYRIVGGSYSYNPANPLEYNEVDQKLRGFNAEDPRPLIADFLLNFDQDAGTVIGGDGDGIDRIFGDMGNDWIVGGTGADRMFGGLGDDLINADDNLTTPDVDNNEYNYGDFAYGGGGLDVLIANTGRDRLFDWNGEYNSFYVPFSRFGAPTVNRKISPDTVEFIEQLGEFSGADLTLGGDSSLFDELGLVDNADELTKEQKGSPRDPQPGNMKGKFDDAGEPEELNLLAADFPEDYSTDVVVIDDLRAVGQAAVERWLASGELNDAQLTQLSGMVLHIADLGGLKLAQASSDGKTIYIDSNAAGYGWFVDSTAMQDEEFQAGHADAGNVAGKMDLLSVVMHEIGHQLGFGHGDSGVMHESLDAGVRSAGLLAEGGVYTFEDDSGLATATSDEHDHGWVEVAAASEHSGEQSAQVDWNDSF</sequence>
<dbReference type="SUPFAM" id="SSF55486">
    <property type="entry name" value="Metalloproteases ('zincins'), catalytic domain"/>
    <property type="match status" value="1"/>
</dbReference>
<dbReference type="EMBL" id="SHNP01000002">
    <property type="protein sequence ID" value="MCX2973495.1"/>
    <property type="molecule type" value="Genomic_DNA"/>
</dbReference>
<organism evidence="5 6">
    <name type="scientific">Candidatus Seongchinamella marina</name>
    <dbReference type="NCBI Taxonomy" id="2518990"/>
    <lineage>
        <taxon>Bacteria</taxon>
        <taxon>Pseudomonadati</taxon>
        <taxon>Pseudomonadota</taxon>
        <taxon>Gammaproteobacteria</taxon>
        <taxon>Cellvibrionales</taxon>
        <taxon>Halieaceae</taxon>
        <taxon>Seongchinamella</taxon>
    </lineage>
</organism>
<evidence type="ECO:0000313" key="5">
    <source>
        <dbReference type="EMBL" id="MCX2973495.1"/>
    </source>
</evidence>
<dbReference type="Gene3D" id="2.160.20.160">
    <property type="match status" value="1"/>
</dbReference>
<evidence type="ECO:0000256" key="3">
    <source>
        <dbReference type="ARBA" id="ARBA00022837"/>
    </source>
</evidence>
<comment type="subcellular location">
    <subcellularLocation>
        <location evidence="1">Secreted</location>
    </subcellularLocation>
</comment>
<keyword evidence="3" id="KW-0106">Calcium</keyword>
<dbReference type="NCBIfam" id="NF012209">
    <property type="entry name" value="LEPR-8K"/>
    <property type="match status" value="1"/>
</dbReference>
<dbReference type="Pfam" id="PF00353">
    <property type="entry name" value="HemolysinCabind"/>
    <property type="match status" value="13"/>
</dbReference>
<keyword evidence="6" id="KW-1185">Reference proteome</keyword>
<evidence type="ECO:0000256" key="1">
    <source>
        <dbReference type="ARBA" id="ARBA00004613"/>
    </source>
</evidence>
<evidence type="ECO:0000256" key="4">
    <source>
        <dbReference type="SAM" id="MobiDB-lite"/>
    </source>
</evidence>
<dbReference type="InterPro" id="IPR001343">
    <property type="entry name" value="Hemolysn_Ca-bd"/>
</dbReference>
<dbReference type="Gene3D" id="3.40.390.10">
    <property type="entry name" value="Collagenase (Catalytic Domain)"/>
    <property type="match status" value="1"/>
</dbReference>
<dbReference type="PROSITE" id="PS00330">
    <property type="entry name" value="HEMOLYSIN_CALCIUM"/>
    <property type="match status" value="4"/>
</dbReference>
<reference evidence="5" key="1">
    <citation type="submission" date="2019-02" db="EMBL/GenBank/DDBJ databases">
        <authorList>
            <person name="Li S.-H."/>
        </authorList>
    </citation>
    <scope>NUCLEOTIDE SEQUENCE</scope>
    <source>
        <strain evidence="5">IMCC8485</strain>
    </source>
</reference>
<keyword evidence="2" id="KW-0964">Secreted</keyword>
<comment type="caution">
    <text evidence="5">The sequence shown here is derived from an EMBL/GenBank/DDBJ whole genome shotgun (WGS) entry which is preliminary data.</text>
</comment>
<dbReference type="PANTHER" id="PTHR38340:SF1">
    <property type="entry name" value="S-LAYER PROTEIN"/>
    <property type="match status" value="1"/>
</dbReference>
<dbReference type="InterPro" id="IPR050557">
    <property type="entry name" value="RTX_toxin/Mannuronan_C5-epim"/>
</dbReference>
<dbReference type="InterPro" id="IPR053786">
    <property type="entry name" value="LEPRxLL_CS"/>
</dbReference>
<dbReference type="PANTHER" id="PTHR38340">
    <property type="entry name" value="S-LAYER PROTEIN"/>
    <property type="match status" value="1"/>
</dbReference>
<protein>
    <submittedName>
        <fullName evidence="5">LEPR-XLL domain-containing protein</fullName>
    </submittedName>
</protein>
<accession>A0ABT3SU25</accession>
<dbReference type="InterPro" id="IPR024079">
    <property type="entry name" value="MetalloPept_cat_dom_sf"/>
</dbReference>
<dbReference type="Proteomes" id="UP001143307">
    <property type="component" value="Unassembled WGS sequence"/>
</dbReference>
<evidence type="ECO:0000256" key="2">
    <source>
        <dbReference type="ARBA" id="ARBA00022525"/>
    </source>
</evidence>
<gene>
    <name evidence="5" type="ORF">EYC87_07840</name>
</gene>
<dbReference type="PRINTS" id="PR00313">
    <property type="entry name" value="CABNDNGRPT"/>
</dbReference>
<dbReference type="InterPro" id="IPR011049">
    <property type="entry name" value="Serralysin-like_metalloprot_C"/>
</dbReference>
<name>A0ABT3SU25_9GAMM</name>
<feature type="region of interest" description="Disordered" evidence="4">
    <location>
        <begin position="4463"/>
        <end position="4487"/>
    </location>
</feature>
<feature type="region of interest" description="Disordered" evidence="4">
    <location>
        <begin position="2667"/>
        <end position="2686"/>
    </location>
</feature>
<evidence type="ECO:0000313" key="6">
    <source>
        <dbReference type="Proteomes" id="UP001143307"/>
    </source>
</evidence>
<feature type="compositionally biased region" description="Basic and acidic residues" evidence="4">
    <location>
        <begin position="4463"/>
        <end position="4472"/>
    </location>
</feature>